<proteinExistence type="predicted"/>
<reference evidence="2 3" key="1">
    <citation type="submission" date="2024-05" db="EMBL/GenBank/DDBJ databases">
        <authorList>
            <person name="Wallberg A."/>
        </authorList>
    </citation>
    <scope>NUCLEOTIDE SEQUENCE [LARGE SCALE GENOMIC DNA]</scope>
</reference>
<accession>A0AAV2SDP7</accession>
<dbReference type="Proteomes" id="UP001497623">
    <property type="component" value="Unassembled WGS sequence"/>
</dbReference>
<dbReference type="AlphaFoldDB" id="A0AAV2SDP7"/>
<evidence type="ECO:0000313" key="2">
    <source>
        <dbReference type="EMBL" id="CAL4175183.1"/>
    </source>
</evidence>
<gene>
    <name evidence="2" type="ORF">MNOR_LOCUS34624</name>
</gene>
<evidence type="ECO:0000256" key="1">
    <source>
        <dbReference type="SAM" id="MobiDB-lite"/>
    </source>
</evidence>
<feature type="compositionally biased region" description="Basic and acidic residues" evidence="1">
    <location>
        <begin position="94"/>
        <end position="112"/>
    </location>
</feature>
<name>A0AAV2SDP7_MEGNR</name>
<keyword evidence="3" id="KW-1185">Reference proteome</keyword>
<evidence type="ECO:0000313" key="3">
    <source>
        <dbReference type="Proteomes" id="UP001497623"/>
    </source>
</evidence>
<dbReference type="EMBL" id="CAXKWB010054008">
    <property type="protein sequence ID" value="CAL4175183.1"/>
    <property type="molecule type" value="Genomic_DNA"/>
</dbReference>
<organism evidence="2 3">
    <name type="scientific">Meganyctiphanes norvegica</name>
    <name type="common">Northern krill</name>
    <name type="synonym">Thysanopoda norvegica</name>
    <dbReference type="NCBI Taxonomy" id="48144"/>
    <lineage>
        <taxon>Eukaryota</taxon>
        <taxon>Metazoa</taxon>
        <taxon>Ecdysozoa</taxon>
        <taxon>Arthropoda</taxon>
        <taxon>Crustacea</taxon>
        <taxon>Multicrustacea</taxon>
        <taxon>Malacostraca</taxon>
        <taxon>Eumalacostraca</taxon>
        <taxon>Eucarida</taxon>
        <taxon>Euphausiacea</taxon>
        <taxon>Euphausiidae</taxon>
        <taxon>Meganyctiphanes</taxon>
    </lineage>
</organism>
<feature type="region of interest" description="Disordered" evidence="1">
    <location>
        <begin position="87"/>
        <end position="112"/>
    </location>
</feature>
<sequence>MEETFVNADIRDPHTGKFVHNWAASPEPKLLLHTCRDPRTGRFVPVVTHSENLDLEIGALEATVSRHTNITDHTIRVNDGMEVEQVNESGNPAEIKEMEIKNDPDTPTEGRT</sequence>
<protein>
    <submittedName>
        <fullName evidence="2">Uncharacterized protein</fullName>
    </submittedName>
</protein>
<comment type="caution">
    <text evidence="2">The sequence shown here is derived from an EMBL/GenBank/DDBJ whole genome shotgun (WGS) entry which is preliminary data.</text>
</comment>